<feature type="compositionally biased region" description="Basic residues" evidence="1">
    <location>
        <begin position="101"/>
        <end position="111"/>
    </location>
</feature>
<feature type="compositionally biased region" description="Basic residues" evidence="1">
    <location>
        <begin position="62"/>
        <end position="79"/>
    </location>
</feature>
<evidence type="ECO:0000313" key="2">
    <source>
        <dbReference type="Proteomes" id="UP000694856"/>
    </source>
</evidence>
<keyword evidence="2" id="KW-1185">Reference proteome</keyword>
<evidence type="ECO:0000256" key="1">
    <source>
        <dbReference type="SAM" id="MobiDB-lite"/>
    </source>
</evidence>
<feature type="compositionally biased region" description="Low complexity" evidence="1">
    <location>
        <begin position="130"/>
        <end position="139"/>
    </location>
</feature>
<feature type="region of interest" description="Disordered" evidence="1">
    <location>
        <begin position="32"/>
        <end position="239"/>
    </location>
</feature>
<dbReference type="Proteomes" id="UP000694856">
    <property type="component" value="Chromosome 5"/>
</dbReference>
<reference evidence="3" key="1">
    <citation type="submission" date="2025-08" db="UniProtKB">
        <authorList>
            <consortium name="RefSeq"/>
        </authorList>
    </citation>
    <scope>IDENTIFICATION</scope>
    <source>
        <tissue evidence="3">Ear skin</tissue>
    </source>
</reference>
<dbReference type="GeneID" id="116663850"/>
<sequence>MHEQFALLEAGSYGALHHQELPWEVFQIIKESDQSGGGGRHGHQPAPAPQGAGDSESPGAGRARRRPERHGGFRARRRSAQAAGAQLWGCGRGGERQGLRGAHRAHRRGPRGRPSSLRRGPRGLPPPRGPGVAAAANPVLPTPRCRGPHSPQGHNRHSRPSASFPPKRLGTSGLQSLPGDTHVQEGQSPARKQDGAPSAGPCIELPEDMSLSSVTSRPSLRTVPKHSHPQLAHGATGRCPLFSL</sequence>
<dbReference type="KEGG" id="cfr:116663850"/>
<evidence type="ECO:0000313" key="3">
    <source>
        <dbReference type="RefSeq" id="XP_032336703.1"/>
    </source>
</evidence>
<organism evidence="2 3">
    <name type="scientific">Camelus ferus</name>
    <name type="common">Wild bactrian camel</name>
    <name type="synonym">Camelus bactrianus ferus</name>
    <dbReference type="NCBI Taxonomy" id="419612"/>
    <lineage>
        <taxon>Eukaryota</taxon>
        <taxon>Metazoa</taxon>
        <taxon>Chordata</taxon>
        <taxon>Craniata</taxon>
        <taxon>Vertebrata</taxon>
        <taxon>Euteleostomi</taxon>
        <taxon>Mammalia</taxon>
        <taxon>Eutheria</taxon>
        <taxon>Laurasiatheria</taxon>
        <taxon>Artiodactyla</taxon>
        <taxon>Tylopoda</taxon>
        <taxon>Camelidae</taxon>
        <taxon>Camelus</taxon>
    </lineage>
</organism>
<dbReference type="RefSeq" id="XP_032336703.1">
    <property type="nucleotide sequence ID" value="XM_032480812.1"/>
</dbReference>
<protein>
    <submittedName>
        <fullName evidence="3">Serine/arginine repetitive matrix protein 3-like</fullName>
    </submittedName>
</protein>
<gene>
    <name evidence="3" type="primary">LOC116663850</name>
</gene>
<name>A0A8B8T3X5_CAMFR</name>
<proteinExistence type="predicted"/>
<dbReference type="AlphaFoldDB" id="A0A8B8T3X5"/>
<feature type="compositionally biased region" description="Polar residues" evidence="1">
    <location>
        <begin position="210"/>
        <end position="219"/>
    </location>
</feature>
<accession>A0A8B8T3X5</accession>